<feature type="compositionally biased region" description="Basic and acidic residues" evidence="13">
    <location>
        <begin position="214"/>
        <end position="224"/>
    </location>
</feature>
<dbReference type="Pfam" id="PF01753">
    <property type="entry name" value="zf-MYND"/>
    <property type="match status" value="1"/>
</dbReference>
<dbReference type="SMART" id="SM00647">
    <property type="entry name" value="IBR"/>
    <property type="match status" value="1"/>
</dbReference>
<dbReference type="PANTHER" id="PTHR11685">
    <property type="entry name" value="RBR FAMILY RING FINGER AND IBR DOMAIN-CONTAINING"/>
    <property type="match status" value="1"/>
</dbReference>
<evidence type="ECO:0000259" key="16">
    <source>
        <dbReference type="PROSITE" id="PS51873"/>
    </source>
</evidence>
<evidence type="ECO:0000256" key="3">
    <source>
        <dbReference type="ARBA" id="ARBA00012251"/>
    </source>
</evidence>
<dbReference type="InterPro" id="IPR044066">
    <property type="entry name" value="TRIAD_supradom"/>
</dbReference>
<dbReference type="PROSITE" id="PS50297">
    <property type="entry name" value="ANK_REP_REGION"/>
    <property type="match status" value="2"/>
</dbReference>
<dbReference type="EMBL" id="BRYA01000486">
    <property type="protein sequence ID" value="GMI49266.1"/>
    <property type="molecule type" value="Genomic_DNA"/>
</dbReference>
<dbReference type="InterPro" id="IPR054694">
    <property type="entry name" value="Parkin-like_IBR"/>
</dbReference>
<keyword evidence="12" id="KW-0175">Coiled coil</keyword>
<comment type="pathway">
    <text evidence="2">Protein modification; protein ubiquitination.</text>
</comment>
<dbReference type="Gene3D" id="4.10.1060.10">
    <property type="entry name" value="Zinc finger, RanBP2-type"/>
    <property type="match status" value="1"/>
</dbReference>
<evidence type="ECO:0000256" key="8">
    <source>
        <dbReference type="ARBA" id="ARBA00022786"/>
    </source>
</evidence>
<keyword evidence="5" id="KW-0479">Metal-binding</keyword>
<feature type="region of interest" description="Disordered" evidence="13">
    <location>
        <begin position="1051"/>
        <end position="1089"/>
    </location>
</feature>
<dbReference type="Gene3D" id="3.30.40.10">
    <property type="entry name" value="Zinc/RING finger domain, C3HC4 (zinc finger)"/>
    <property type="match status" value="1"/>
</dbReference>
<dbReference type="SUPFAM" id="SSF57850">
    <property type="entry name" value="RING/U-box"/>
    <property type="match status" value="2"/>
</dbReference>
<dbReference type="PROSITE" id="PS01360">
    <property type="entry name" value="ZF_MYND_1"/>
    <property type="match status" value="1"/>
</dbReference>
<feature type="region of interest" description="Disordered" evidence="13">
    <location>
        <begin position="1381"/>
        <end position="1472"/>
    </location>
</feature>
<dbReference type="InterPro" id="IPR036770">
    <property type="entry name" value="Ankyrin_rpt-contain_sf"/>
</dbReference>
<evidence type="ECO:0000256" key="6">
    <source>
        <dbReference type="ARBA" id="ARBA00022737"/>
    </source>
</evidence>
<reference evidence="18" key="1">
    <citation type="journal article" date="2023" name="Commun. Biol.">
        <title>Genome analysis of Parmales, the sister group of diatoms, reveals the evolutionary specialization of diatoms from phago-mixotrophs to photoautotrophs.</title>
        <authorList>
            <person name="Ban H."/>
            <person name="Sato S."/>
            <person name="Yoshikawa S."/>
            <person name="Yamada K."/>
            <person name="Nakamura Y."/>
            <person name="Ichinomiya M."/>
            <person name="Sato N."/>
            <person name="Blanc-Mathieu R."/>
            <person name="Endo H."/>
            <person name="Kuwata A."/>
            <person name="Ogata H."/>
        </authorList>
    </citation>
    <scope>NUCLEOTIDE SEQUENCE [LARGE SCALE GENOMIC DNA]</scope>
</reference>
<evidence type="ECO:0000256" key="1">
    <source>
        <dbReference type="ARBA" id="ARBA00001798"/>
    </source>
</evidence>
<protein>
    <recommendedName>
        <fullName evidence="3">RBR-type E3 ubiquitin transferase</fullName>
        <ecNumber evidence="3">2.3.2.31</ecNumber>
    </recommendedName>
</protein>
<dbReference type="SUPFAM" id="SSF48403">
    <property type="entry name" value="Ankyrin repeat"/>
    <property type="match status" value="1"/>
</dbReference>
<feature type="domain" description="MYND-type" evidence="15">
    <location>
        <begin position="1337"/>
        <end position="1374"/>
    </location>
</feature>
<keyword evidence="6" id="KW-0677">Repeat</keyword>
<dbReference type="Pfam" id="PF22605">
    <property type="entry name" value="IBR_2"/>
    <property type="match status" value="1"/>
</dbReference>
<dbReference type="PROSITE" id="PS51873">
    <property type="entry name" value="TRIAD"/>
    <property type="match status" value="1"/>
</dbReference>
<dbReference type="EC" id="2.3.2.31" evidence="3"/>
<dbReference type="Proteomes" id="UP001165065">
    <property type="component" value="Unassembled WGS sequence"/>
</dbReference>
<feature type="region of interest" description="Disordered" evidence="13">
    <location>
        <begin position="1105"/>
        <end position="1174"/>
    </location>
</feature>
<dbReference type="OrthoDB" id="205741at2759"/>
<dbReference type="InterPro" id="IPR013083">
    <property type="entry name" value="Znf_RING/FYVE/PHD"/>
</dbReference>
<dbReference type="Gene3D" id="6.10.140.2220">
    <property type="match status" value="1"/>
</dbReference>
<organism evidence="17 18">
    <name type="scientific">Triparma columacea</name>
    <dbReference type="NCBI Taxonomy" id="722753"/>
    <lineage>
        <taxon>Eukaryota</taxon>
        <taxon>Sar</taxon>
        <taxon>Stramenopiles</taxon>
        <taxon>Ochrophyta</taxon>
        <taxon>Bolidophyceae</taxon>
        <taxon>Parmales</taxon>
        <taxon>Triparmaceae</taxon>
        <taxon>Triparma</taxon>
    </lineage>
</organism>
<keyword evidence="8" id="KW-0833">Ubl conjugation pathway</keyword>
<keyword evidence="10" id="KW-0040">ANK repeat</keyword>
<keyword evidence="9" id="KW-0862">Zinc</keyword>
<dbReference type="GO" id="GO:0016567">
    <property type="term" value="P:protein ubiquitination"/>
    <property type="evidence" value="ECO:0007669"/>
    <property type="project" value="InterPro"/>
</dbReference>
<keyword evidence="7 11" id="KW-0863">Zinc-finger</keyword>
<dbReference type="Gene3D" id="1.25.40.20">
    <property type="entry name" value="Ankyrin repeat-containing domain"/>
    <property type="match status" value="2"/>
</dbReference>
<dbReference type="InterPro" id="IPR001876">
    <property type="entry name" value="Znf_RanBP2"/>
</dbReference>
<dbReference type="InterPro" id="IPR002867">
    <property type="entry name" value="IBR_dom"/>
</dbReference>
<feature type="coiled-coil region" evidence="12">
    <location>
        <begin position="965"/>
        <end position="992"/>
    </location>
</feature>
<evidence type="ECO:0000256" key="11">
    <source>
        <dbReference type="PROSITE-ProRule" id="PRU00322"/>
    </source>
</evidence>
<dbReference type="SUPFAM" id="SSF144232">
    <property type="entry name" value="HIT/MYND zinc finger-like"/>
    <property type="match status" value="1"/>
</dbReference>
<dbReference type="GO" id="GO:0008270">
    <property type="term" value="F:zinc ion binding"/>
    <property type="evidence" value="ECO:0007669"/>
    <property type="project" value="UniProtKB-KW"/>
</dbReference>
<feature type="region of interest" description="Disordered" evidence="13">
    <location>
        <begin position="211"/>
        <end position="243"/>
    </location>
</feature>
<dbReference type="PROSITE" id="PS50865">
    <property type="entry name" value="ZF_MYND_2"/>
    <property type="match status" value="1"/>
</dbReference>
<evidence type="ECO:0000313" key="18">
    <source>
        <dbReference type="Proteomes" id="UP001165065"/>
    </source>
</evidence>
<comment type="catalytic activity">
    <reaction evidence="1">
        <text>[E2 ubiquitin-conjugating enzyme]-S-ubiquitinyl-L-cysteine + [acceptor protein]-L-lysine = [E2 ubiquitin-conjugating enzyme]-L-cysteine + [acceptor protein]-N(6)-ubiquitinyl-L-lysine.</text>
        <dbReference type="EC" id="2.3.2.31"/>
    </reaction>
</comment>
<feature type="repeat" description="ANK" evidence="10">
    <location>
        <begin position="155"/>
        <end position="187"/>
    </location>
</feature>
<dbReference type="InterPro" id="IPR002110">
    <property type="entry name" value="Ankyrin_rpt"/>
</dbReference>
<evidence type="ECO:0000256" key="10">
    <source>
        <dbReference type="PROSITE-ProRule" id="PRU00023"/>
    </source>
</evidence>
<feature type="compositionally biased region" description="Basic and acidic residues" evidence="13">
    <location>
        <begin position="1062"/>
        <end position="1076"/>
    </location>
</feature>
<dbReference type="GO" id="GO:0061630">
    <property type="term" value="F:ubiquitin protein ligase activity"/>
    <property type="evidence" value="ECO:0007669"/>
    <property type="project" value="UniProtKB-EC"/>
</dbReference>
<feature type="domain" description="RING-type" evidence="16">
    <location>
        <begin position="545"/>
        <end position="826"/>
    </location>
</feature>
<evidence type="ECO:0000259" key="15">
    <source>
        <dbReference type="PROSITE" id="PS50865"/>
    </source>
</evidence>
<dbReference type="Gene3D" id="1.20.120.1750">
    <property type="match status" value="1"/>
</dbReference>
<dbReference type="SMART" id="SM00547">
    <property type="entry name" value="ZnF_RBZ"/>
    <property type="match status" value="2"/>
</dbReference>
<accession>A0A9W7GQW0</accession>
<dbReference type="InterPro" id="IPR036443">
    <property type="entry name" value="Znf_RanBP2_sf"/>
</dbReference>
<evidence type="ECO:0000256" key="5">
    <source>
        <dbReference type="ARBA" id="ARBA00022723"/>
    </source>
</evidence>
<dbReference type="Pfam" id="PF00023">
    <property type="entry name" value="Ank"/>
    <property type="match status" value="2"/>
</dbReference>
<feature type="compositionally biased region" description="Polar residues" evidence="13">
    <location>
        <begin position="1436"/>
        <end position="1452"/>
    </location>
</feature>
<feature type="repeat" description="ANK" evidence="10">
    <location>
        <begin position="319"/>
        <end position="351"/>
    </location>
</feature>
<gene>
    <name evidence="17" type="ORF">TrCOL_g9625</name>
</gene>
<dbReference type="PROSITE" id="PS01358">
    <property type="entry name" value="ZF_RANBP2_1"/>
    <property type="match status" value="1"/>
</dbReference>
<evidence type="ECO:0000256" key="13">
    <source>
        <dbReference type="SAM" id="MobiDB-lite"/>
    </source>
</evidence>
<evidence type="ECO:0000256" key="7">
    <source>
        <dbReference type="ARBA" id="ARBA00022771"/>
    </source>
</evidence>
<feature type="compositionally biased region" description="Basic and acidic residues" evidence="13">
    <location>
        <begin position="508"/>
        <end position="529"/>
    </location>
</feature>
<dbReference type="InterPro" id="IPR003903">
    <property type="entry name" value="UIM_dom"/>
</dbReference>
<dbReference type="PROSITE" id="PS50330">
    <property type="entry name" value="UIM"/>
    <property type="match status" value="1"/>
</dbReference>
<feature type="compositionally biased region" description="Basic and acidic residues" evidence="13">
    <location>
        <begin position="833"/>
        <end position="845"/>
    </location>
</feature>
<evidence type="ECO:0000256" key="2">
    <source>
        <dbReference type="ARBA" id="ARBA00004906"/>
    </source>
</evidence>
<feature type="region of interest" description="Disordered" evidence="13">
    <location>
        <begin position="508"/>
        <end position="541"/>
    </location>
</feature>
<comment type="caution">
    <text evidence="17">The sequence shown here is derived from an EMBL/GenBank/DDBJ whole genome shotgun (WGS) entry which is preliminary data.</text>
</comment>
<evidence type="ECO:0000256" key="9">
    <source>
        <dbReference type="ARBA" id="ARBA00022833"/>
    </source>
</evidence>
<feature type="compositionally biased region" description="Polar residues" evidence="13">
    <location>
        <begin position="1136"/>
        <end position="1152"/>
    </location>
</feature>
<proteinExistence type="predicted"/>
<feature type="compositionally biased region" description="Polar residues" evidence="13">
    <location>
        <begin position="1080"/>
        <end position="1089"/>
    </location>
</feature>
<name>A0A9W7GQW0_9STRA</name>
<keyword evidence="18" id="KW-1185">Reference proteome</keyword>
<dbReference type="SUPFAM" id="SSF90209">
    <property type="entry name" value="Ran binding protein zinc finger-like"/>
    <property type="match status" value="1"/>
</dbReference>
<dbReference type="PROSITE" id="PS50088">
    <property type="entry name" value="ANK_REPEAT"/>
    <property type="match status" value="2"/>
</dbReference>
<dbReference type="InterPro" id="IPR002893">
    <property type="entry name" value="Znf_MYND"/>
</dbReference>
<keyword evidence="4" id="KW-0808">Transferase</keyword>
<dbReference type="SMART" id="SM00248">
    <property type="entry name" value="ANK"/>
    <property type="match status" value="3"/>
</dbReference>
<evidence type="ECO:0000256" key="12">
    <source>
        <dbReference type="SAM" id="Coils"/>
    </source>
</evidence>
<sequence length="1472" mass="164846">MSPPLPSSSSTSSSSFPTPLYLYMYNELYSSFLSETPSLSSTLYLSPPPLCEEAYKYNERKNGGMLGKVKKVFGRNPKTWKGFLDHGGEVRVKEGFSEEGYMERILGPSEPMLRPRGKVEKGNNETFDTFMDVIFNTPKKSASIYYPSPSSSPSDMSTALHQACRLGDLSFVKLLLERGGEPDFRDGRNRTALHMAVGGMTKSEFHLRGILGAGKDRGGNKNRMESTGIKKRNGGVGNSNGSRRSLISKIFKTTQSEKNTTTGPEVHDKDLLKKCDDEIHMLSMRRYDLTLLLLSFTPSSSSPSPLQMSTIGVNTVDSLGRTPLHYAAQLGRCEVCKLLVRQGAILTIIEEEGQRTPAELASEEGYEGISAWLEAVAVYENEEGIGGQGEWEEGGRRYRRGGGKWFENLRTEDVDKERCRRIEETLMKISNTAANNVPINELRIEQPQAIANYIPNTFSKEKVILMLNEVGWDTETLVDKFNENPRRFLTQVNQMPTAEEIREEAELSRARAAKEKADAEEEKSTKQERAFLGSQTQAETPSESSEYECSICMDDFDVSSPSFTYLGATHNHAGFCKECLSAYLNSASASGLTIPCPQHGCQVVLTSEVVASHAPPSLMDKLTRIENDTFISAAKDTTYCPVDNCRCIVRRRTPPEYLMRWGPECLAYVPAVCNRDCDDSPITCGGEENKDNRTWEGVYDENYRKDSSSQPKLAHRFCWTCRGEPHWPVPCDMRSQWVEKLKDEGVYKEDEASKGGNYEEIAHSLWLKANTKPCPNCKSPVEKNDGCNHMTCSNRHCRHDWCWICGKPWDAHTTQTGGYYRCNMFSEEEEQNLTKEEKEKRKLDPNRGTAKSASRELRLKKARMARFLHYYTRYAAHEESGILEREMRGSVCKRLEKVVKAAQDMTEEEQAMLAEVDRARNFEDLSFIHVAFCELVECREFLKNSYVLGYYRYARARKRQAGKTRSRIARALESEKETFEEMQAELEMITETLSDIVARKHMRASKSQVIAATNAATEKRSEINVRQIGVLAEVRAEMEAKIIAERGKVDRSAAGPSGNTLPERRAMYDDGERSFDDGNDNSSEIQSLGSDDLGAMMTAILEVAAGGNPDNLTQTSRNSSRSSETTRTRGSRHNPRNLSEQQMLERAIQQSLAEERVREMSRPSPPSSPPNEAVEFYGENEDFEDDEPAATARTLKTAASISLNNEIVLEPFQCTACTFFNEYGDACSLCNTPRPKTVEGEITDGALLTPPPPPNAGEEIHREHDTPLPSCSPLKYDANSILPDDEPWSCSVCTLINDPSVASCVACDTSRVFVQGTKRPSQLPPPPPPPLPSSVPCDTCGKPFARFRCSNCKRTYYCGRECQLKGWKEHRLLCHYAKAEDERGNEKGETMEKEKVEEGGEDVTQGYAGEQEDTTFLPLEDHAGEQEDMTFLPLQDQGQIQNLDENNDNSYDSGEDLGSPKSVDTDGYDGAE</sequence>
<evidence type="ECO:0000259" key="14">
    <source>
        <dbReference type="PROSITE" id="PS50199"/>
    </source>
</evidence>
<dbReference type="InterPro" id="IPR031127">
    <property type="entry name" value="E3_UB_ligase_RBR"/>
</dbReference>
<evidence type="ECO:0000313" key="17">
    <source>
        <dbReference type="EMBL" id="GMI49266.1"/>
    </source>
</evidence>
<evidence type="ECO:0000256" key="4">
    <source>
        <dbReference type="ARBA" id="ARBA00022679"/>
    </source>
</evidence>
<feature type="domain" description="RanBP2-type" evidence="14">
    <location>
        <begin position="1284"/>
        <end position="1313"/>
    </location>
</feature>
<feature type="region of interest" description="Disordered" evidence="13">
    <location>
        <begin position="833"/>
        <end position="855"/>
    </location>
</feature>
<feature type="compositionally biased region" description="Basic and acidic residues" evidence="13">
    <location>
        <begin position="1381"/>
        <end position="1398"/>
    </location>
</feature>
<dbReference type="PROSITE" id="PS50199">
    <property type="entry name" value="ZF_RANBP2_2"/>
    <property type="match status" value="1"/>
</dbReference>
<feature type="compositionally biased region" description="Low complexity" evidence="13">
    <location>
        <begin position="1113"/>
        <end position="1125"/>
    </location>
</feature>